<protein>
    <submittedName>
        <fullName evidence="2">Uncharacterized protein</fullName>
    </submittedName>
</protein>
<proteinExistence type="predicted"/>
<accession>A0ABZ2BQF6</accession>
<evidence type="ECO:0000256" key="1">
    <source>
        <dbReference type="SAM" id="MobiDB-lite"/>
    </source>
</evidence>
<gene>
    <name evidence="2" type="ORF">ROLI_012940</name>
</gene>
<keyword evidence="3" id="KW-1185">Reference proteome</keyword>
<sequence>MAPILQGALRVSATVKPGFIRPVVEHVIRGAARGFWRSAKAARSGSCGPRRAFGRYPAGHTARHRGCTGAHLFETGRPPLDPKRLGRIGSGTQTERDEASHLKPHSKNTSAAPPSPRPGPDFPPYRTPFQLRNIRMGRLLSLWDKNTCETGLITYCFHLSAYKTRSGPL</sequence>
<evidence type="ECO:0000313" key="3">
    <source>
        <dbReference type="Proteomes" id="UP001318682"/>
    </source>
</evidence>
<dbReference type="Proteomes" id="UP001318682">
    <property type="component" value="Chromosome"/>
</dbReference>
<feature type="region of interest" description="Disordered" evidence="1">
    <location>
        <begin position="73"/>
        <end position="128"/>
    </location>
</feature>
<dbReference type="EMBL" id="CP143423">
    <property type="protein sequence ID" value="WVX48215.1"/>
    <property type="molecule type" value="Genomic_DNA"/>
</dbReference>
<feature type="compositionally biased region" description="Pro residues" evidence="1">
    <location>
        <begin position="113"/>
        <end position="126"/>
    </location>
</feature>
<reference evidence="3" key="2">
    <citation type="submission" date="2024-01" db="EMBL/GenBank/DDBJ databases">
        <title>Roseobacter fucihabitans sp. nov., isolated from the brown alga Fucus spiralis.</title>
        <authorList>
            <person name="Hahnke S."/>
            <person name="Berger M."/>
            <person name="Schlingloff A."/>
            <person name="Athale I."/>
            <person name="Neumann-Schaal M."/>
            <person name="Adenaya A."/>
            <person name="Poehlein A."/>
            <person name="Daniel R."/>
            <person name="Pertersen J."/>
            <person name="Brinkhoff T."/>
        </authorList>
    </citation>
    <scope>NUCLEOTIDE SEQUENCE [LARGE SCALE GENOMIC DNA]</scope>
    <source>
        <strain evidence="3">B14</strain>
    </source>
</reference>
<reference evidence="2 3" key="1">
    <citation type="submission" date="2015-07" db="EMBL/GenBank/DDBJ databases">
        <authorList>
            <person name="Voget S."/>
            <person name="Dogs M."/>
            <person name="Brinkhoff T.H."/>
            <person name="Daniel R."/>
        </authorList>
    </citation>
    <scope>NUCLEOTIDE SEQUENCE [LARGE SCALE GENOMIC DNA]</scope>
    <source>
        <strain evidence="2 3">B14</strain>
    </source>
</reference>
<organism evidence="2 3">
    <name type="scientific">Roseobacter fucihabitans</name>
    <dbReference type="NCBI Taxonomy" id="1537242"/>
    <lineage>
        <taxon>Bacteria</taxon>
        <taxon>Pseudomonadati</taxon>
        <taxon>Pseudomonadota</taxon>
        <taxon>Alphaproteobacteria</taxon>
        <taxon>Rhodobacterales</taxon>
        <taxon>Roseobacteraceae</taxon>
        <taxon>Roseobacter</taxon>
    </lineage>
</organism>
<name>A0ABZ2BQF6_9RHOB</name>
<evidence type="ECO:0000313" key="2">
    <source>
        <dbReference type="EMBL" id="WVX48215.1"/>
    </source>
</evidence>